<dbReference type="RefSeq" id="WP_306682101.1">
    <property type="nucleotide sequence ID" value="NZ_CP132914.1"/>
</dbReference>
<keyword evidence="6 18" id="KW-0285">Flavoprotein</keyword>
<name>A0AA50KAW5_9GAMM</name>
<evidence type="ECO:0000256" key="12">
    <source>
        <dbReference type="ARBA" id="ARBA00023136"/>
    </source>
</evidence>
<evidence type="ECO:0000256" key="7">
    <source>
        <dbReference type="ARBA" id="ARBA00022679"/>
    </source>
</evidence>
<dbReference type="KEGG" id="sog:RA178_12705"/>
<gene>
    <name evidence="20" type="ORF">RA178_12705</name>
</gene>
<comment type="subcellular location">
    <subcellularLocation>
        <location evidence="17">Cell inner membrane</location>
        <topology evidence="17">Lipid-anchor</topology>
        <orientation evidence="17">Periplasmic side</orientation>
    </subcellularLocation>
</comment>
<evidence type="ECO:0000256" key="10">
    <source>
        <dbReference type="ARBA" id="ARBA00022827"/>
    </source>
</evidence>
<dbReference type="EMBL" id="CP132914">
    <property type="protein sequence ID" value="WMB71297.1"/>
    <property type="molecule type" value="Genomic_DNA"/>
</dbReference>
<dbReference type="Gene3D" id="3.10.520.10">
    <property type="entry name" value="ApbE-like domains"/>
    <property type="match status" value="1"/>
</dbReference>
<evidence type="ECO:0000256" key="11">
    <source>
        <dbReference type="ARBA" id="ARBA00022842"/>
    </source>
</evidence>
<dbReference type="GO" id="GO:0016740">
    <property type="term" value="F:transferase activity"/>
    <property type="evidence" value="ECO:0007669"/>
    <property type="project" value="UniProtKB-UniRule"/>
</dbReference>
<dbReference type="PANTHER" id="PTHR30040">
    <property type="entry name" value="THIAMINE BIOSYNTHESIS LIPOPROTEIN APBE"/>
    <property type="match status" value="1"/>
</dbReference>
<accession>A0AA50KAW5</accession>
<keyword evidence="14" id="KW-0449">Lipoprotein</keyword>
<dbReference type="SUPFAM" id="SSF143631">
    <property type="entry name" value="ApbE-like"/>
    <property type="match status" value="1"/>
</dbReference>
<dbReference type="GO" id="GO:0046872">
    <property type="term" value="F:metal ion binding"/>
    <property type="evidence" value="ECO:0007669"/>
    <property type="project" value="UniProtKB-UniRule"/>
</dbReference>
<dbReference type="InterPro" id="IPR003374">
    <property type="entry name" value="ApbE-like_sf"/>
</dbReference>
<comment type="catalytic activity">
    <reaction evidence="16 18">
        <text>L-threonyl-[protein] + FAD = FMN-L-threonyl-[protein] + AMP + H(+)</text>
        <dbReference type="Rhea" id="RHEA:36847"/>
        <dbReference type="Rhea" id="RHEA-COMP:11060"/>
        <dbReference type="Rhea" id="RHEA-COMP:11061"/>
        <dbReference type="ChEBI" id="CHEBI:15378"/>
        <dbReference type="ChEBI" id="CHEBI:30013"/>
        <dbReference type="ChEBI" id="CHEBI:57692"/>
        <dbReference type="ChEBI" id="CHEBI:74257"/>
        <dbReference type="ChEBI" id="CHEBI:456215"/>
        <dbReference type="EC" id="2.7.1.180"/>
    </reaction>
</comment>
<keyword evidence="11 18" id="KW-0460">Magnesium</keyword>
<keyword evidence="10 18" id="KW-0274">FAD</keyword>
<dbReference type="Pfam" id="PF02424">
    <property type="entry name" value="ApbE"/>
    <property type="match status" value="1"/>
</dbReference>
<evidence type="ECO:0000256" key="3">
    <source>
        <dbReference type="ARBA" id="ARBA00016337"/>
    </source>
</evidence>
<dbReference type="GO" id="GO:0005886">
    <property type="term" value="C:plasma membrane"/>
    <property type="evidence" value="ECO:0007669"/>
    <property type="project" value="UniProtKB-SubCell"/>
</dbReference>
<reference evidence="20" key="1">
    <citation type="submission" date="2023-08" db="EMBL/GenBank/DDBJ databases">
        <title>Complete genome sequence of Shewanella oncorhynchi Z-P2, a siderophore putrebactin-producing bacterium.</title>
        <authorList>
            <person name="Zhang Y."/>
        </authorList>
    </citation>
    <scope>NUCLEOTIDE SEQUENCE</scope>
    <source>
        <strain evidence="20">Z-P2</strain>
    </source>
</reference>
<comment type="cofactor">
    <cofactor evidence="19">
        <name>Mg(2+)</name>
        <dbReference type="ChEBI" id="CHEBI:18420"/>
    </cofactor>
    <cofactor evidence="19">
        <name>Mn(2+)</name>
        <dbReference type="ChEBI" id="CHEBI:29035"/>
    </cofactor>
    <text evidence="19">Magnesium. Can also use manganese.</text>
</comment>
<evidence type="ECO:0000256" key="5">
    <source>
        <dbReference type="ARBA" id="ARBA00022519"/>
    </source>
</evidence>
<evidence type="ECO:0000256" key="14">
    <source>
        <dbReference type="ARBA" id="ARBA00023288"/>
    </source>
</evidence>
<keyword evidence="5" id="KW-0997">Cell inner membrane</keyword>
<keyword evidence="12" id="KW-0472">Membrane</keyword>
<dbReference type="Proteomes" id="UP001236800">
    <property type="component" value="Chromosome"/>
</dbReference>
<keyword evidence="9" id="KW-0732">Signal</keyword>
<feature type="binding site" evidence="19">
    <location>
        <position position="280"/>
    </location>
    <ligand>
        <name>Mg(2+)</name>
        <dbReference type="ChEBI" id="CHEBI:18420"/>
    </ligand>
</feature>
<comment type="similarity">
    <text evidence="1 18">Belongs to the ApbE family.</text>
</comment>
<evidence type="ECO:0000256" key="4">
    <source>
        <dbReference type="ARBA" id="ARBA00022475"/>
    </source>
</evidence>
<organism evidence="20">
    <name type="scientific">Shewanella oncorhynchi</name>
    <dbReference type="NCBI Taxonomy" id="2726434"/>
    <lineage>
        <taxon>Bacteria</taxon>
        <taxon>Pseudomonadati</taxon>
        <taxon>Pseudomonadota</taxon>
        <taxon>Gammaproteobacteria</taxon>
        <taxon>Alteromonadales</taxon>
        <taxon>Shewanellaceae</taxon>
        <taxon>Shewanella</taxon>
    </lineage>
</organism>
<dbReference type="GeneID" id="301340058"/>
<dbReference type="EC" id="2.7.1.180" evidence="2 18"/>
<evidence type="ECO:0000256" key="13">
    <source>
        <dbReference type="ARBA" id="ARBA00023139"/>
    </source>
</evidence>
<evidence type="ECO:0000256" key="16">
    <source>
        <dbReference type="ARBA" id="ARBA00048540"/>
    </source>
</evidence>
<dbReference type="PANTHER" id="PTHR30040:SF2">
    <property type="entry name" value="FAD:PROTEIN FMN TRANSFERASE"/>
    <property type="match status" value="1"/>
</dbReference>
<keyword evidence="8 18" id="KW-0479">Metal-binding</keyword>
<evidence type="ECO:0000256" key="8">
    <source>
        <dbReference type="ARBA" id="ARBA00022723"/>
    </source>
</evidence>
<evidence type="ECO:0000256" key="6">
    <source>
        <dbReference type="ARBA" id="ARBA00022630"/>
    </source>
</evidence>
<dbReference type="AlphaFoldDB" id="A0AA50KAW5"/>
<evidence type="ECO:0000256" key="9">
    <source>
        <dbReference type="ARBA" id="ARBA00022729"/>
    </source>
</evidence>
<sequence>MKWLLRCILLIMLVGCQKSSVYTKLEGLAQGTSWHVTFWSKDKLNSTEINREIERQLAEIDLHMSTYRSDSVISRFNSMHSAMAVGDDILGLIGIAKEVTSKTEGCYDLTIKPLFDLWGFTHNQLTIPTESALQQTLTYVGLHHLSIDNQMLTKDLPEVHLDLSSIGQGYSVGKVADVLKRYNIDNYLVEIGGEMFVHGSKLDGSAWRIAIEKPLPEQRTMQKVLLIDFPQAIMTSGTYRHYFDHLGQRYSHILDARTGKPVTHNTVSVTVLATDPARADAWSTALLCLGSQEGLVVANQNDIKALFIDDNKGVLKEIKTDSYNKMKNIELN</sequence>
<evidence type="ECO:0000256" key="19">
    <source>
        <dbReference type="PIRSR" id="PIRSR006268-2"/>
    </source>
</evidence>
<evidence type="ECO:0000256" key="18">
    <source>
        <dbReference type="PIRNR" id="PIRNR006268"/>
    </source>
</evidence>
<evidence type="ECO:0000313" key="20">
    <source>
        <dbReference type="EMBL" id="WMB71297.1"/>
    </source>
</evidence>
<proteinExistence type="inferred from homology"/>
<dbReference type="FunFam" id="3.10.520.10:FF:000001">
    <property type="entry name" value="FAD:protein FMN transferase"/>
    <property type="match status" value="1"/>
</dbReference>
<keyword evidence="7 18" id="KW-0808">Transferase</keyword>
<feature type="binding site" evidence="19">
    <location>
        <position position="165"/>
    </location>
    <ligand>
        <name>Mg(2+)</name>
        <dbReference type="ChEBI" id="CHEBI:18420"/>
    </ligand>
</feature>
<evidence type="ECO:0000256" key="1">
    <source>
        <dbReference type="ARBA" id="ARBA00008282"/>
    </source>
</evidence>
<dbReference type="InterPro" id="IPR024932">
    <property type="entry name" value="ApbE"/>
</dbReference>
<keyword evidence="13" id="KW-0564">Palmitate</keyword>
<keyword evidence="4" id="KW-1003">Cell membrane</keyword>
<evidence type="ECO:0000256" key="15">
    <source>
        <dbReference type="ARBA" id="ARBA00031306"/>
    </source>
</evidence>
<feature type="binding site" evidence="19">
    <location>
        <position position="284"/>
    </location>
    <ligand>
        <name>Mg(2+)</name>
        <dbReference type="ChEBI" id="CHEBI:18420"/>
    </ligand>
</feature>
<protein>
    <recommendedName>
        <fullName evidence="3 18">FAD:protein FMN transferase</fullName>
        <ecNumber evidence="2 18">2.7.1.180</ecNumber>
    </recommendedName>
    <alternativeName>
        <fullName evidence="15 18">Flavin transferase</fullName>
    </alternativeName>
</protein>
<evidence type="ECO:0000256" key="2">
    <source>
        <dbReference type="ARBA" id="ARBA00011955"/>
    </source>
</evidence>
<dbReference type="PIRSF" id="PIRSF006268">
    <property type="entry name" value="ApbE"/>
    <property type="match status" value="1"/>
</dbReference>
<evidence type="ECO:0000256" key="17">
    <source>
        <dbReference type="ARBA" id="ARBA00060485"/>
    </source>
</evidence>